<evidence type="ECO:0000259" key="6">
    <source>
        <dbReference type="Pfam" id="PF01545"/>
    </source>
</evidence>
<comment type="subcellular location">
    <subcellularLocation>
        <location evidence="1">Membrane</location>
        <topology evidence="1">Multi-pass membrane protein</topology>
    </subcellularLocation>
</comment>
<feature type="domain" description="Cation efflux protein transmembrane" evidence="6">
    <location>
        <begin position="21"/>
        <end position="208"/>
    </location>
</feature>
<dbReference type="PANTHER" id="PTHR11562:SF17">
    <property type="entry name" value="RE54080P-RELATED"/>
    <property type="match status" value="1"/>
</dbReference>
<keyword evidence="2 5" id="KW-0812">Transmembrane</keyword>
<reference evidence="7 8" key="1">
    <citation type="journal article" date="2013" name="Genome Biol. Evol.">
        <title>Genomes of Stigonematalean cyanobacteria (subsection V) and the evolution of oxygenic photosynthesis from prokaryotes to plastids.</title>
        <authorList>
            <person name="Dagan T."/>
            <person name="Roettger M."/>
            <person name="Stucken K."/>
            <person name="Landan G."/>
            <person name="Koch R."/>
            <person name="Major P."/>
            <person name="Gould S.B."/>
            <person name="Goremykin V.V."/>
            <person name="Rippka R."/>
            <person name="Tandeau de Marsac N."/>
            <person name="Gugger M."/>
            <person name="Lockhart P.J."/>
            <person name="Allen J.F."/>
            <person name="Brune I."/>
            <person name="Maus I."/>
            <person name="Puhler A."/>
            <person name="Martin W.F."/>
        </authorList>
    </citation>
    <scope>NUCLEOTIDE SEQUENCE [LARGE SCALE GENOMIC DNA]</scope>
    <source>
        <strain evidence="7 8">PCC 7110</strain>
    </source>
</reference>
<dbReference type="OrthoDB" id="9809646at2"/>
<dbReference type="InterPro" id="IPR058533">
    <property type="entry name" value="Cation_efflux_TM"/>
</dbReference>
<evidence type="ECO:0000256" key="2">
    <source>
        <dbReference type="ARBA" id="ARBA00022692"/>
    </source>
</evidence>
<feature type="transmembrane region" description="Helical" evidence="5">
    <location>
        <begin position="152"/>
        <end position="177"/>
    </location>
</feature>
<keyword evidence="3 5" id="KW-1133">Transmembrane helix</keyword>
<dbReference type="Gene3D" id="1.20.1510.10">
    <property type="entry name" value="Cation efflux protein transmembrane domain"/>
    <property type="match status" value="1"/>
</dbReference>
<name>A0A139WQZ1_9CYAN</name>
<dbReference type="AlphaFoldDB" id="A0A139WQZ1"/>
<feature type="transmembrane region" description="Helical" evidence="5">
    <location>
        <begin position="183"/>
        <end position="201"/>
    </location>
</feature>
<evidence type="ECO:0000256" key="1">
    <source>
        <dbReference type="ARBA" id="ARBA00004141"/>
    </source>
</evidence>
<dbReference type="PANTHER" id="PTHR11562">
    <property type="entry name" value="CATION EFFLUX PROTEIN/ ZINC TRANSPORTER"/>
    <property type="match status" value="1"/>
</dbReference>
<dbReference type="GO" id="GO:0005385">
    <property type="term" value="F:zinc ion transmembrane transporter activity"/>
    <property type="evidence" value="ECO:0007669"/>
    <property type="project" value="TreeGrafter"/>
</dbReference>
<evidence type="ECO:0000313" key="7">
    <source>
        <dbReference type="EMBL" id="KYC34839.1"/>
    </source>
</evidence>
<dbReference type="EMBL" id="ANNX02000064">
    <property type="protein sequence ID" value="KYC34839.1"/>
    <property type="molecule type" value="Genomic_DNA"/>
</dbReference>
<dbReference type="Proteomes" id="UP000076925">
    <property type="component" value="Unassembled WGS sequence"/>
</dbReference>
<sequence length="213" mass="23360">MHLLQIEVKQSTGKLRLLMYVLGLRSSIFLIELGVGIWSNSLSLIAGSGHLFSDLLSIGLTMLVTWFVQGHFIGEATSEYQRVEIWVALLNGLSLMAIALLIVWEVIGHLQSPEPVKGSAMLIVAVLSIVINGFNIHLLHEESHHDLNVRGVFLHSAADAASSFGVLLSAIAVYFWHWLWADAVASLLVVTLLSFSAISLIRDSLQTLSNQHT</sequence>
<evidence type="ECO:0000256" key="5">
    <source>
        <dbReference type="SAM" id="Phobius"/>
    </source>
</evidence>
<feature type="transmembrane region" description="Helical" evidence="5">
    <location>
        <begin position="119"/>
        <end position="140"/>
    </location>
</feature>
<dbReference type="NCBIfam" id="TIGR01297">
    <property type="entry name" value="CDF"/>
    <property type="match status" value="1"/>
</dbReference>
<evidence type="ECO:0000256" key="4">
    <source>
        <dbReference type="ARBA" id="ARBA00023136"/>
    </source>
</evidence>
<comment type="caution">
    <text evidence="7">The sequence shown here is derived from an EMBL/GenBank/DDBJ whole genome shotgun (WGS) entry which is preliminary data.</text>
</comment>
<evidence type="ECO:0000313" key="8">
    <source>
        <dbReference type="Proteomes" id="UP000076925"/>
    </source>
</evidence>
<dbReference type="SUPFAM" id="SSF161111">
    <property type="entry name" value="Cation efflux protein transmembrane domain-like"/>
    <property type="match status" value="1"/>
</dbReference>
<keyword evidence="8" id="KW-1185">Reference proteome</keyword>
<dbReference type="InterPro" id="IPR002524">
    <property type="entry name" value="Cation_efflux"/>
</dbReference>
<accession>A0A139WQZ1</accession>
<organism evidence="7 8">
    <name type="scientific">Scytonema hofmannii PCC 7110</name>
    <dbReference type="NCBI Taxonomy" id="128403"/>
    <lineage>
        <taxon>Bacteria</taxon>
        <taxon>Bacillati</taxon>
        <taxon>Cyanobacteriota</taxon>
        <taxon>Cyanophyceae</taxon>
        <taxon>Nostocales</taxon>
        <taxon>Scytonemataceae</taxon>
        <taxon>Scytonema</taxon>
    </lineage>
</organism>
<evidence type="ECO:0000256" key="3">
    <source>
        <dbReference type="ARBA" id="ARBA00022989"/>
    </source>
</evidence>
<dbReference type="Pfam" id="PF01545">
    <property type="entry name" value="Cation_efflux"/>
    <property type="match status" value="1"/>
</dbReference>
<dbReference type="RefSeq" id="WP_017741019.1">
    <property type="nucleotide sequence ID" value="NZ_KQ976355.1"/>
</dbReference>
<gene>
    <name evidence="7" type="ORF">WA1_49860</name>
</gene>
<dbReference type="InterPro" id="IPR027469">
    <property type="entry name" value="Cation_efflux_TMD_sf"/>
</dbReference>
<dbReference type="InterPro" id="IPR050681">
    <property type="entry name" value="CDF/SLC30A"/>
</dbReference>
<keyword evidence="4 5" id="KW-0472">Membrane</keyword>
<dbReference type="GO" id="GO:0005886">
    <property type="term" value="C:plasma membrane"/>
    <property type="evidence" value="ECO:0007669"/>
    <property type="project" value="TreeGrafter"/>
</dbReference>
<feature type="transmembrane region" description="Helical" evidence="5">
    <location>
        <begin position="85"/>
        <end position="107"/>
    </location>
</feature>
<dbReference type="STRING" id="128403.WA1_49860"/>
<feature type="transmembrane region" description="Helical" evidence="5">
    <location>
        <begin position="51"/>
        <end position="73"/>
    </location>
</feature>
<proteinExistence type="predicted"/>
<protein>
    <submittedName>
        <fullName evidence="7">Cation diffusion facilitator family transporter</fullName>
    </submittedName>
</protein>
<feature type="transmembrane region" description="Helical" evidence="5">
    <location>
        <begin position="17"/>
        <end position="39"/>
    </location>
</feature>